<dbReference type="PANTHER" id="PTHR16983:SF13">
    <property type="entry name" value="LYMPHOCYTE ANTIGEN 6E"/>
    <property type="match status" value="1"/>
</dbReference>
<dbReference type="SUPFAM" id="SSF57302">
    <property type="entry name" value="Snake toxin-like"/>
    <property type="match status" value="1"/>
</dbReference>
<proteinExistence type="predicted"/>
<protein>
    <recommendedName>
        <fullName evidence="6">UPAR/Ly6 domain-containing protein</fullName>
    </recommendedName>
</protein>
<evidence type="ECO:0000313" key="7">
    <source>
        <dbReference type="Ensembl" id="ENSTGUP00000017988.2"/>
    </source>
</evidence>
<dbReference type="FunFam" id="2.10.60.10:FF:000003">
    <property type="entry name" value="lymphocyte antigen 6E isoform X1"/>
    <property type="match status" value="1"/>
</dbReference>
<keyword evidence="8" id="KW-1185">Reference proteome</keyword>
<dbReference type="InterPro" id="IPR035076">
    <property type="entry name" value="Toxin/TOLIP"/>
</dbReference>
<evidence type="ECO:0000256" key="4">
    <source>
        <dbReference type="ARBA" id="ARBA00023136"/>
    </source>
</evidence>
<organism evidence="7 8">
    <name type="scientific">Taeniopygia guttata</name>
    <name type="common">Zebra finch</name>
    <name type="synonym">Poephila guttata</name>
    <dbReference type="NCBI Taxonomy" id="59729"/>
    <lineage>
        <taxon>Eukaryota</taxon>
        <taxon>Metazoa</taxon>
        <taxon>Chordata</taxon>
        <taxon>Craniata</taxon>
        <taxon>Vertebrata</taxon>
        <taxon>Euteleostomi</taxon>
        <taxon>Archelosauria</taxon>
        <taxon>Archosauria</taxon>
        <taxon>Dinosauria</taxon>
        <taxon>Saurischia</taxon>
        <taxon>Theropoda</taxon>
        <taxon>Coelurosauria</taxon>
        <taxon>Aves</taxon>
        <taxon>Neognathae</taxon>
        <taxon>Neoaves</taxon>
        <taxon>Telluraves</taxon>
        <taxon>Australaves</taxon>
        <taxon>Passeriformes</taxon>
        <taxon>Passeroidea</taxon>
        <taxon>Estrildidae</taxon>
        <taxon>Estrildinae</taxon>
        <taxon>Taeniopygia</taxon>
    </lineage>
</organism>
<evidence type="ECO:0000256" key="3">
    <source>
        <dbReference type="ARBA" id="ARBA00022729"/>
    </source>
</evidence>
<sequence>MRGQNWTQDLRRGLSSAQHGGTTPALVLLASSQARMIPSPSSLNWSCLKAEKCSDKDEYCVTNVASVGIGFLSLWKRITKKCSSTCPHHNFLMGLATYTSYCCQSFLCNLSAASSSLDSQFLPLGIVSSSNPFVQLFLRYPSKQQQGFHGIS</sequence>
<dbReference type="AlphaFoldDB" id="H1A522"/>
<dbReference type="Proteomes" id="UP000007754">
    <property type="component" value="Chromosome 2"/>
</dbReference>
<dbReference type="InterPro" id="IPR045860">
    <property type="entry name" value="Snake_toxin-like_sf"/>
</dbReference>
<name>H1A522_TAEGU</name>
<dbReference type="Pfam" id="PF00087">
    <property type="entry name" value="Toxin_TOLIP"/>
    <property type="match status" value="1"/>
</dbReference>
<dbReference type="GO" id="GO:0030550">
    <property type="term" value="F:acetylcholine receptor inhibitor activity"/>
    <property type="evidence" value="ECO:0007669"/>
    <property type="project" value="TreeGrafter"/>
</dbReference>
<dbReference type="InParanoid" id="H1A522"/>
<evidence type="ECO:0000256" key="2">
    <source>
        <dbReference type="ARBA" id="ARBA00022475"/>
    </source>
</evidence>
<dbReference type="PANTHER" id="PTHR16983">
    <property type="entry name" value="UPAR/LY6 DOMAIN-CONTAINING PROTEIN"/>
    <property type="match status" value="1"/>
</dbReference>
<keyword evidence="5" id="KW-0325">Glycoprotein</keyword>
<comment type="subcellular location">
    <subcellularLocation>
        <location evidence="1">Cell membrane</location>
    </subcellularLocation>
</comment>
<keyword evidence="4" id="KW-0472">Membrane</keyword>
<dbReference type="SMART" id="SM00134">
    <property type="entry name" value="LU"/>
    <property type="match status" value="1"/>
</dbReference>
<dbReference type="CDD" id="cd23543">
    <property type="entry name" value="TFP_LU_ECD_Ly6E"/>
    <property type="match status" value="1"/>
</dbReference>
<dbReference type="InterPro" id="IPR051110">
    <property type="entry name" value="Ly-6/neurotoxin-like_GPI-ap"/>
</dbReference>
<accession>H1A522</accession>
<reference evidence="7 8" key="1">
    <citation type="journal article" date="2010" name="Nature">
        <title>The genome of a songbird.</title>
        <authorList>
            <person name="Warren W.C."/>
            <person name="Clayton D.F."/>
            <person name="Ellegren H."/>
            <person name="Arnold A.P."/>
            <person name="Hillier L.W."/>
            <person name="Kunstner A."/>
            <person name="Searle S."/>
            <person name="White S."/>
            <person name="Vilella A.J."/>
            <person name="Fairley S."/>
            <person name="Heger A."/>
            <person name="Kong L."/>
            <person name="Ponting C.P."/>
            <person name="Jarvis E.D."/>
            <person name="Mello C.V."/>
            <person name="Minx P."/>
            <person name="Lovell P."/>
            <person name="Velho T.A."/>
            <person name="Ferris M."/>
            <person name="Balakrishnan C.N."/>
            <person name="Sinha S."/>
            <person name="Blatti C."/>
            <person name="London S.E."/>
            <person name="Li Y."/>
            <person name="Lin Y.C."/>
            <person name="George J."/>
            <person name="Sweedler J."/>
            <person name="Southey B."/>
            <person name="Gunaratne P."/>
            <person name="Watson M."/>
            <person name="Nam K."/>
            <person name="Backstrom N."/>
            <person name="Smeds L."/>
            <person name="Nabholz B."/>
            <person name="Itoh Y."/>
            <person name="Whitney O."/>
            <person name="Pfenning A.R."/>
            <person name="Howard J."/>
            <person name="Volker M."/>
            <person name="Skinner B.M."/>
            <person name="Griffin D.K."/>
            <person name="Ye L."/>
            <person name="McLaren W.M."/>
            <person name="Flicek P."/>
            <person name="Quesada V."/>
            <person name="Velasco G."/>
            <person name="Lopez-Otin C."/>
            <person name="Puente X.S."/>
            <person name="Olender T."/>
            <person name="Lancet D."/>
            <person name="Smit A.F."/>
            <person name="Hubley R."/>
            <person name="Konkel M.K."/>
            <person name="Walker J.A."/>
            <person name="Batzer M.A."/>
            <person name="Gu W."/>
            <person name="Pollock D.D."/>
            <person name="Chen L."/>
            <person name="Cheng Z."/>
            <person name="Eichler E.E."/>
            <person name="Stapley J."/>
            <person name="Slate J."/>
            <person name="Ekblom R."/>
            <person name="Birkhead T."/>
            <person name="Burke T."/>
            <person name="Burt D."/>
            <person name="Scharff C."/>
            <person name="Adam I."/>
            <person name="Richard H."/>
            <person name="Sultan M."/>
            <person name="Soldatov A."/>
            <person name="Lehrach H."/>
            <person name="Edwards S.V."/>
            <person name="Yang S.P."/>
            <person name="Li X."/>
            <person name="Graves T."/>
            <person name="Fulton L."/>
            <person name="Nelson J."/>
            <person name="Chinwalla A."/>
            <person name="Hou S."/>
            <person name="Mardis E.R."/>
            <person name="Wilson R.K."/>
        </authorList>
    </citation>
    <scope>NUCLEOTIDE SEQUENCE [LARGE SCALE GENOMIC DNA]</scope>
</reference>
<keyword evidence="2" id="KW-1003">Cell membrane</keyword>
<reference evidence="7" key="2">
    <citation type="submission" date="2025-08" db="UniProtKB">
        <authorList>
            <consortium name="Ensembl"/>
        </authorList>
    </citation>
    <scope>IDENTIFICATION</scope>
</reference>
<dbReference type="HOGENOM" id="CLU_141358_0_0_1"/>
<reference evidence="7" key="3">
    <citation type="submission" date="2025-09" db="UniProtKB">
        <authorList>
            <consortium name="Ensembl"/>
        </authorList>
    </citation>
    <scope>IDENTIFICATION</scope>
</reference>
<dbReference type="InterPro" id="IPR016054">
    <property type="entry name" value="LY6_UPA_recep-like"/>
</dbReference>
<dbReference type="GO" id="GO:0030154">
    <property type="term" value="P:cell differentiation"/>
    <property type="evidence" value="ECO:0007669"/>
    <property type="project" value="UniProtKB-ARBA"/>
</dbReference>
<dbReference type="GO" id="GO:0005886">
    <property type="term" value="C:plasma membrane"/>
    <property type="evidence" value="ECO:0007669"/>
    <property type="project" value="UniProtKB-SubCell"/>
</dbReference>
<evidence type="ECO:0000259" key="6">
    <source>
        <dbReference type="SMART" id="SM00134"/>
    </source>
</evidence>
<evidence type="ECO:0000256" key="1">
    <source>
        <dbReference type="ARBA" id="ARBA00004236"/>
    </source>
</evidence>
<feature type="domain" description="UPAR/Ly6" evidence="6">
    <location>
        <begin position="40"/>
        <end position="120"/>
    </location>
</feature>
<keyword evidence="3" id="KW-0732">Signal</keyword>
<dbReference type="Gene3D" id="2.10.60.10">
    <property type="entry name" value="CD59"/>
    <property type="match status" value="1"/>
</dbReference>
<dbReference type="Ensembl" id="ENSTGUT00000018925.2">
    <property type="protein sequence ID" value="ENSTGUP00000017988.2"/>
    <property type="gene ID" value="ENSTGUG00000018250.2"/>
</dbReference>
<dbReference type="GeneTree" id="ENSGT00960000189320"/>
<evidence type="ECO:0000313" key="8">
    <source>
        <dbReference type="Proteomes" id="UP000007754"/>
    </source>
</evidence>
<evidence type="ECO:0000256" key="5">
    <source>
        <dbReference type="ARBA" id="ARBA00023180"/>
    </source>
</evidence>